<dbReference type="InterPro" id="IPR029032">
    <property type="entry name" value="AhpD-like"/>
</dbReference>
<dbReference type="Pfam" id="PF02627">
    <property type="entry name" value="CMD"/>
    <property type="match status" value="1"/>
</dbReference>
<evidence type="ECO:0000313" key="3">
    <source>
        <dbReference type="Proteomes" id="UP000601223"/>
    </source>
</evidence>
<evidence type="ECO:0000259" key="1">
    <source>
        <dbReference type="Pfam" id="PF02627"/>
    </source>
</evidence>
<reference evidence="2 3" key="1">
    <citation type="submission" date="2021-01" db="EMBL/GenBank/DDBJ databases">
        <title>Whole genome shotgun sequence of Catellatospora bangladeshensis NBRC 107357.</title>
        <authorList>
            <person name="Komaki H."/>
            <person name="Tamura T."/>
        </authorList>
    </citation>
    <scope>NUCLEOTIDE SEQUENCE [LARGE SCALE GENOMIC DNA]</scope>
    <source>
        <strain evidence="2 3">NBRC 107357</strain>
    </source>
</reference>
<feature type="domain" description="Carboxymuconolactone decarboxylase-like" evidence="1">
    <location>
        <begin position="15"/>
        <end position="96"/>
    </location>
</feature>
<sequence>MCLMSQRMNVGEVAPEGYRAVLGLEKYLRHQLDSRLLDLVKLRASLLNGCAYCVDLHGGDLLKHGEDVRRVLGVGTWREFPGFDARERAALGLTDEVTRLGEHGVSDEVWDTARAAFTDKEVADLILAIGLINLWNRIGVTTRLEPVL</sequence>
<dbReference type="PANTHER" id="PTHR34846">
    <property type="entry name" value="4-CARBOXYMUCONOLACTONE DECARBOXYLASE FAMILY PROTEIN (AFU_ORTHOLOGUE AFUA_6G11590)"/>
    <property type="match status" value="1"/>
</dbReference>
<proteinExistence type="predicted"/>
<organism evidence="2 3">
    <name type="scientific">Catellatospora bangladeshensis</name>
    <dbReference type="NCBI Taxonomy" id="310355"/>
    <lineage>
        <taxon>Bacteria</taxon>
        <taxon>Bacillati</taxon>
        <taxon>Actinomycetota</taxon>
        <taxon>Actinomycetes</taxon>
        <taxon>Micromonosporales</taxon>
        <taxon>Micromonosporaceae</taxon>
        <taxon>Catellatospora</taxon>
    </lineage>
</organism>
<dbReference type="InterPro" id="IPR003779">
    <property type="entry name" value="CMD-like"/>
</dbReference>
<comment type="caution">
    <text evidence="2">The sequence shown here is derived from an EMBL/GenBank/DDBJ whole genome shotgun (WGS) entry which is preliminary data.</text>
</comment>
<dbReference type="Gene3D" id="1.20.1290.10">
    <property type="entry name" value="AhpD-like"/>
    <property type="match status" value="1"/>
</dbReference>
<dbReference type="InterPro" id="IPR004675">
    <property type="entry name" value="AhpD_core"/>
</dbReference>
<dbReference type="PANTHER" id="PTHR34846:SF10">
    <property type="entry name" value="CYTOPLASMIC PROTEIN"/>
    <property type="match status" value="1"/>
</dbReference>
<evidence type="ECO:0000313" key="2">
    <source>
        <dbReference type="EMBL" id="GIF80575.1"/>
    </source>
</evidence>
<gene>
    <name evidence="2" type="ORF">Cba03nite_19240</name>
</gene>
<name>A0A8J3NGP4_9ACTN</name>
<dbReference type="AlphaFoldDB" id="A0A8J3NGP4"/>
<dbReference type="NCBIfam" id="TIGR00778">
    <property type="entry name" value="ahpD_dom"/>
    <property type="match status" value="1"/>
</dbReference>
<dbReference type="EMBL" id="BONF01000010">
    <property type="protein sequence ID" value="GIF80575.1"/>
    <property type="molecule type" value="Genomic_DNA"/>
</dbReference>
<dbReference type="Proteomes" id="UP000601223">
    <property type="component" value="Unassembled WGS sequence"/>
</dbReference>
<protein>
    <submittedName>
        <fullName evidence="2">Alkyl hydroperoxide reductase AhpD</fullName>
    </submittedName>
</protein>
<accession>A0A8J3NGP4</accession>
<keyword evidence="3" id="KW-1185">Reference proteome</keyword>
<dbReference type="GO" id="GO:0051920">
    <property type="term" value="F:peroxiredoxin activity"/>
    <property type="evidence" value="ECO:0007669"/>
    <property type="project" value="InterPro"/>
</dbReference>
<dbReference type="SUPFAM" id="SSF69118">
    <property type="entry name" value="AhpD-like"/>
    <property type="match status" value="1"/>
</dbReference>